<keyword evidence="3" id="KW-1185">Reference proteome</keyword>
<dbReference type="AlphaFoldDB" id="A0A133VR73"/>
<protein>
    <submittedName>
        <fullName evidence="2">Uncharacterized protein</fullName>
    </submittedName>
</protein>
<dbReference type="PATRIC" id="fig|1698287.3.peg.7"/>
<accession>A0A133VR73</accession>
<dbReference type="EMBL" id="LHYL01000001">
    <property type="protein sequence ID" value="KXB08956.1"/>
    <property type="molecule type" value="Genomic_DNA"/>
</dbReference>
<sequence>MNKIPTSLYFLLLKNNKKENFKIILEPLQAVLQLSLLSISPIGTKLSIQNNLLYIQPPSWKQSIVRSYYMDNKEELYYLFNVIQRFHYFYGYLNHRKDHLSELIPLITKMVEKGIDRLIQTYQSTETHSLLHTLQMYKMIIINPDVFTTTTIANNGKEDSIPDNQHTNKNRSRSNSSQLKRNHYYEDNEDEDNEDEDNEDEDNEDEDDDDKCDFENNSDFESSDENDEKKPLFKFKKQYTQKPLLKEEKFVKKDPIQINDVFIHIRDLYSEEILQIIYYTLVMIDKSSQQNQETKDAIHYNTYIQGLNMVLQNTNTQIQHWIKKNILVT</sequence>
<organism evidence="2 3">
    <name type="scientific">candidate division MSBL1 archaeon SCGC-AAA385M02</name>
    <dbReference type="NCBI Taxonomy" id="1698287"/>
    <lineage>
        <taxon>Archaea</taxon>
        <taxon>Methanobacteriati</taxon>
        <taxon>Methanobacteriota</taxon>
        <taxon>candidate division MSBL1</taxon>
    </lineage>
</organism>
<evidence type="ECO:0000256" key="1">
    <source>
        <dbReference type="SAM" id="MobiDB-lite"/>
    </source>
</evidence>
<feature type="compositionally biased region" description="Acidic residues" evidence="1">
    <location>
        <begin position="187"/>
        <end position="226"/>
    </location>
</feature>
<comment type="caution">
    <text evidence="2">The sequence shown here is derived from an EMBL/GenBank/DDBJ whole genome shotgun (WGS) entry which is preliminary data.</text>
</comment>
<dbReference type="Proteomes" id="UP000070248">
    <property type="component" value="Unassembled WGS sequence"/>
</dbReference>
<name>A0A133VR73_9EURY</name>
<proteinExistence type="predicted"/>
<feature type="compositionally biased region" description="Polar residues" evidence="1">
    <location>
        <begin position="162"/>
        <end position="179"/>
    </location>
</feature>
<feature type="region of interest" description="Disordered" evidence="1">
    <location>
        <begin position="153"/>
        <end position="232"/>
    </location>
</feature>
<evidence type="ECO:0000313" key="3">
    <source>
        <dbReference type="Proteomes" id="UP000070248"/>
    </source>
</evidence>
<gene>
    <name evidence="2" type="ORF">AKJ59_00040</name>
</gene>
<reference evidence="2 3" key="1">
    <citation type="journal article" date="2016" name="Sci. Rep.">
        <title>Metabolic traits of an uncultured archaeal lineage -MSBL1- from brine pools of the Red Sea.</title>
        <authorList>
            <person name="Mwirichia R."/>
            <person name="Alam I."/>
            <person name="Rashid M."/>
            <person name="Vinu M."/>
            <person name="Ba-Alawi W."/>
            <person name="Anthony Kamau A."/>
            <person name="Kamanda Ngugi D."/>
            <person name="Goker M."/>
            <person name="Klenk H.P."/>
            <person name="Bajic V."/>
            <person name="Stingl U."/>
        </authorList>
    </citation>
    <scope>NUCLEOTIDE SEQUENCE [LARGE SCALE GENOMIC DNA]</scope>
    <source>
        <strain evidence="2">SCGC-AAA385M02</strain>
    </source>
</reference>
<evidence type="ECO:0000313" key="2">
    <source>
        <dbReference type="EMBL" id="KXB08956.1"/>
    </source>
</evidence>